<proteinExistence type="predicted"/>
<dbReference type="PROSITE" id="PS51007">
    <property type="entry name" value="CYTC"/>
    <property type="match status" value="1"/>
</dbReference>
<keyword evidence="2 6" id="KW-0349">Heme</keyword>
<dbReference type="InterPro" id="IPR008168">
    <property type="entry name" value="Cyt_C_IC"/>
</dbReference>
<sequence>MMPVEGTIAIKEEVKPLRITKRRLYVGQTLYNRNCAICHGLDGSGDSLPVRRGLTKSDPLYEKELPNLYDVITNGVGKMPAFKRKLTPNERQMVVAYVEALRLSRRFPMEKLDERDKEKVK</sequence>
<keyword evidence="3 6" id="KW-0479">Metal-binding</keyword>
<organism evidence="8 9">
    <name type="scientific">Peredibacter starrii</name>
    <dbReference type="NCBI Taxonomy" id="28202"/>
    <lineage>
        <taxon>Bacteria</taxon>
        <taxon>Pseudomonadati</taxon>
        <taxon>Bdellovibrionota</taxon>
        <taxon>Bacteriovoracia</taxon>
        <taxon>Bacteriovoracales</taxon>
        <taxon>Bacteriovoracaceae</taxon>
        <taxon>Peredibacter</taxon>
    </lineage>
</organism>
<dbReference type="Proteomes" id="UP001324634">
    <property type="component" value="Chromosome"/>
</dbReference>
<accession>A0AAX4HSB8</accession>
<dbReference type="AlphaFoldDB" id="A0AAX4HSB8"/>
<dbReference type="PANTHER" id="PTHR40394:SF2">
    <property type="entry name" value="QUINOL:CYTOCHROME C OXIDOREDUCTASE MEMBRANE PROTEIN"/>
    <property type="match status" value="1"/>
</dbReference>
<evidence type="ECO:0000256" key="1">
    <source>
        <dbReference type="ARBA" id="ARBA00022448"/>
    </source>
</evidence>
<dbReference type="Gene3D" id="1.10.760.10">
    <property type="entry name" value="Cytochrome c-like domain"/>
    <property type="match status" value="1"/>
</dbReference>
<keyword evidence="4" id="KW-0249">Electron transport</keyword>
<evidence type="ECO:0000313" key="8">
    <source>
        <dbReference type="EMBL" id="WPU66068.1"/>
    </source>
</evidence>
<evidence type="ECO:0000256" key="6">
    <source>
        <dbReference type="PROSITE-ProRule" id="PRU00433"/>
    </source>
</evidence>
<protein>
    <submittedName>
        <fullName evidence="8">Cytochrome c</fullName>
    </submittedName>
</protein>
<evidence type="ECO:0000256" key="5">
    <source>
        <dbReference type="ARBA" id="ARBA00023004"/>
    </source>
</evidence>
<dbReference type="RefSeq" id="WP_321397820.1">
    <property type="nucleotide sequence ID" value="NZ_CP139487.1"/>
</dbReference>
<dbReference type="EMBL" id="CP139487">
    <property type="protein sequence ID" value="WPU66068.1"/>
    <property type="molecule type" value="Genomic_DNA"/>
</dbReference>
<evidence type="ECO:0000256" key="3">
    <source>
        <dbReference type="ARBA" id="ARBA00022723"/>
    </source>
</evidence>
<dbReference type="PRINTS" id="PR00605">
    <property type="entry name" value="CYTCHROMECIC"/>
</dbReference>
<evidence type="ECO:0000259" key="7">
    <source>
        <dbReference type="PROSITE" id="PS51007"/>
    </source>
</evidence>
<keyword evidence="9" id="KW-1185">Reference proteome</keyword>
<dbReference type="PANTHER" id="PTHR40394">
    <property type="entry name" value="LIPOPROTEIN-RELATED"/>
    <property type="match status" value="1"/>
</dbReference>
<reference evidence="8 9" key="1">
    <citation type="submission" date="2023-11" db="EMBL/GenBank/DDBJ databases">
        <title>Peredibacter starrii A3.12.</title>
        <authorList>
            <person name="Mitchell R.J."/>
        </authorList>
    </citation>
    <scope>NUCLEOTIDE SEQUENCE [LARGE SCALE GENOMIC DNA]</scope>
    <source>
        <strain evidence="8 9">A3.12</strain>
    </source>
</reference>
<dbReference type="GO" id="GO:0009055">
    <property type="term" value="F:electron transfer activity"/>
    <property type="evidence" value="ECO:0007669"/>
    <property type="project" value="InterPro"/>
</dbReference>
<evidence type="ECO:0000313" key="9">
    <source>
        <dbReference type="Proteomes" id="UP001324634"/>
    </source>
</evidence>
<dbReference type="Pfam" id="PF13442">
    <property type="entry name" value="Cytochrome_CBB3"/>
    <property type="match status" value="1"/>
</dbReference>
<keyword evidence="1" id="KW-0813">Transport</keyword>
<evidence type="ECO:0000256" key="2">
    <source>
        <dbReference type="ARBA" id="ARBA00022617"/>
    </source>
</evidence>
<dbReference type="GO" id="GO:0005506">
    <property type="term" value="F:iron ion binding"/>
    <property type="evidence" value="ECO:0007669"/>
    <property type="project" value="InterPro"/>
</dbReference>
<feature type="domain" description="Cytochrome c" evidence="7">
    <location>
        <begin position="22"/>
        <end position="102"/>
    </location>
</feature>
<gene>
    <name evidence="8" type="ORF">SOO65_04850</name>
</gene>
<dbReference type="KEGG" id="psti:SOO65_04850"/>
<evidence type="ECO:0000256" key="4">
    <source>
        <dbReference type="ARBA" id="ARBA00022982"/>
    </source>
</evidence>
<dbReference type="InterPro" id="IPR036909">
    <property type="entry name" value="Cyt_c-like_dom_sf"/>
</dbReference>
<name>A0AAX4HSB8_9BACT</name>
<keyword evidence="5 6" id="KW-0408">Iron</keyword>
<dbReference type="SUPFAM" id="SSF46626">
    <property type="entry name" value="Cytochrome c"/>
    <property type="match status" value="1"/>
</dbReference>
<dbReference type="InterPro" id="IPR009056">
    <property type="entry name" value="Cyt_c-like_dom"/>
</dbReference>
<dbReference type="GO" id="GO:0020037">
    <property type="term" value="F:heme binding"/>
    <property type="evidence" value="ECO:0007669"/>
    <property type="project" value="InterPro"/>
</dbReference>